<dbReference type="InterPro" id="IPR036373">
    <property type="entry name" value="Ribosomal_bL17_sf"/>
</dbReference>
<keyword evidence="3 5" id="KW-0687">Ribonucleoprotein</keyword>
<dbReference type="AlphaFoldDB" id="A0AB34WXK1"/>
<dbReference type="EMBL" id="LSDN01000024">
    <property type="protein sequence ID" value="KXB79538.1"/>
    <property type="molecule type" value="Genomic_DNA"/>
</dbReference>
<reference evidence="9 11" key="2">
    <citation type="submission" date="2017-09" db="EMBL/GenBank/DDBJ databases">
        <title>Bacterial strain isolated from the female urinary microbiota.</title>
        <authorList>
            <person name="Thomas-White K."/>
            <person name="Kumar N."/>
            <person name="Forster S."/>
            <person name="Putonti C."/>
            <person name="Lawley T."/>
            <person name="Wolfe A.J."/>
        </authorList>
    </citation>
    <scope>NUCLEOTIDE SEQUENCE [LARGE SCALE GENOMIC DNA]</scope>
    <source>
        <strain evidence="9 11">UMB0744</strain>
    </source>
</reference>
<evidence type="ECO:0000256" key="6">
    <source>
        <dbReference type="RuleBase" id="RU000661"/>
    </source>
</evidence>
<dbReference type="PANTHER" id="PTHR14413:SF16">
    <property type="entry name" value="LARGE RIBOSOMAL SUBUNIT PROTEIN BL17M"/>
    <property type="match status" value="1"/>
</dbReference>
<sequence>MPKPSKGPRLGAGPAHERKILANLAKSLIEHRSIRTTEAKARRLQPYIEKLITKAKKGDIHNRRMVARKLSTQVDKYTRGFDAVYTLFDEVVPDLDPNRQGGYTRIVKLPARRGDNAPMAEISLVTEKVESKAKVQPTKEEAAKPASDEEVKEADKAEETAEEAVETSDSGEETSEAEKAEDADEAADSKE</sequence>
<dbReference type="RefSeq" id="WP_060920802.1">
    <property type="nucleotide sequence ID" value="NZ_KQ960687.1"/>
</dbReference>
<evidence type="ECO:0000313" key="9">
    <source>
        <dbReference type="EMBL" id="PMB89374.1"/>
    </source>
</evidence>
<evidence type="ECO:0000256" key="3">
    <source>
        <dbReference type="ARBA" id="ARBA00023274"/>
    </source>
</evidence>
<evidence type="ECO:0000313" key="10">
    <source>
        <dbReference type="Proteomes" id="UP000070572"/>
    </source>
</evidence>
<proteinExistence type="inferred from homology"/>
<dbReference type="PROSITE" id="PS01167">
    <property type="entry name" value="RIBOSOMAL_L17"/>
    <property type="match status" value="1"/>
</dbReference>
<dbReference type="EMBL" id="PNGC01000002">
    <property type="protein sequence ID" value="PMB89374.1"/>
    <property type="molecule type" value="Genomic_DNA"/>
</dbReference>
<dbReference type="InterPro" id="IPR047859">
    <property type="entry name" value="Ribosomal_bL17_CS"/>
</dbReference>
<protein>
    <recommendedName>
        <fullName evidence="4 6">50S ribosomal protein L17</fullName>
    </recommendedName>
</protein>
<dbReference type="Pfam" id="PF01196">
    <property type="entry name" value="Ribosomal_L17"/>
    <property type="match status" value="1"/>
</dbReference>
<dbReference type="SUPFAM" id="SSF64263">
    <property type="entry name" value="Prokaryotic ribosomal protein L17"/>
    <property type="match status" value="1"/>
</dbReference>
<gene>
    <name evidence="9" type="ORF">CJ240_06305</name>
    <name evidence="8" type="ORF">HMPREF1862_01755</name>
</gene>
<dbReference type="GO" id="GO:0022625">
    <property type="term" value="C:cytosolic large ribosomal subunit"/>
    <property type="evidence" value="ECO:0007669"/>
    <property type="project" value="TreeGrafter"/>
</dbReference>
<feature type="compositionally biased region" description="Basic and acidic residues" evidence="7">
    <location>
        <begin position="130"/>
        <end position="159"/>
    </location>
</feature>
<reference evidence="8 10" key="1">
    <citation type="submission" date="2016-01" db="EMBL/GenBank/DDBJ databases">
        <authorList>
            <person name="Mitreva M."/>
            <person name="Pepin K.H."/>
            <person name="Mihindukulasuriya K.A."/>
            <person name="Fulton R."/>
            <person name="Fronick C."/>
            <person name="O'Laughlin M."/>
            <person name="Miner T."/>
            <person name="Herter B."/>
            <person name="Rosa B.A."/>
            <person name="Cordes M."/>
            <person name="Tomlinson C."/>
            <person name="Wollam A."/>
            <person name="Palsikar V.B."/>
            <person name="Mardis E.R."/>
            <person name="Wilson R.K."/>
        </authorList>
    </citation>
    <scope>NUCLEOTIDE SEQUENCE [LARGE SCALE GENOMIC DNA]</scope>
    <source>
        <strain evidence="8 10">DNF00696</strain>
    </source>
</reference>
<dbReference type="NCBIfam" id="TIGR00059">
    <property type="entry name" value="L17"/>
    <property type="match status" value="1"/>
</dbReference>
<feature type="compositionally biased region" description="Acidic residues" evidence="7">
    <location>
        <begin position="160"/>
        <end position="191"/>
    </location>
</feature>
<dbReference type="Proteomes" id="UP000243201">
    <property type="component" value="Unassembled WGS sequence"/>
</dbReference>
<evidence type="ECO:0000256" key="7">
    <source>
        <dbReference type="SAM" id="MobiDB-lite"/>
    </source>
</evidence>
<dbReference type="PANTHER" id="PTHR14413">
    <property type="entry name" value="RIBOSOMAL PROTEIN L17"/>
    <property type="match status" value="1"/>
</dbReference>
<dbReference type="Proteomes" id="UP000070572">
    <property type="component" value="Unassembled WGS sequence"/>
</dbReference>
<dbReference type="GO" id="GO:0006412">
    <property type="term" value="P:translation"/>
    <property type="evidence" value="ECO:0007669"/>
    <property type="project" value="InterPro"/>
</dbReference>
<keyword evidence="11" id="KW-1185">Reference proteome</keyword>
<evidence type="ECO:0000256" key="2">
    <source>
        <dbReference type="ARBA" id="ARBA00022980"/>
    </source>
</evidence>
<evidence type="ECO:0000313" key="8">
    <source>
        <dbReference type="EMBL" id="KXB79538.1"/>
    </source>
</evidence>
<evidence type="ECO:0000313" key="11">
    <source>
        <dbReference type="Proteomes" id="UP000243201"/>
    </source>
</evidence>
<dbReference type="InterPro" id="IPR000456">
    <property type="entry name" value="Ribosomal_bL17"/>
</dbReference>
<keyword evidence="2 5" id="KW-0689">Ribosomal protein</keyword>
<dbReference type="GO" id="GO:0003735">
    <property type="term" value="F:structural constituent of ribosome"/>
    <property type="evidence" value="ECO:0007669"/>
    <property type="project" value="InterPro"/>
</dbReference>
<feature type="region of interest" description="Disordered" evidence="7">
    <location>
        <begin position="130"/>
        <end position="191"/>
    </location>
</feature>
<dbReference type="Gene3D" id="3.90.1030.10">
    <property type="entry name" value="Ribosomal protein L17"/>
    <property type="match status" value="1"/>
</dbReference>
<name>A0AB34WXK1_9ACTO</name>
<evidence type="ECO:0000256" key="4">
    <source>
        <dbReference type="ARBA" id="ARBA00035494"/>
    </source>
</evidence>
<organism evidence="8 10">
    <name type="scientific">Varibaculum cambriense</name>
    <dbReference type="NCBI Taxonomy" id="184870"/>
    <lineage>
        <taxon>Bacteria</taxon>
        <taxon>Bacillati</taxon>
        <taxon>Actinomycetota</taxon>
        <taxon>Actinomycetes</taxon>
        <taxon>Actinomycetales</taxon>
        <taxon>Actinomycetaceae</taxon>
        <taxon>Varibaculum</taxon>
    </lineage>
</organism>
<comment type="caution">
    <text evidence="8">The sequence shown here is derived from an EMBL/GenBank/DDBJ whole genome shotgun (WGS) entry which is preliminary data.</text>
</comment>
<comment type="similarity">
    <text evidence="1 5">Belongs to the bacterial ribosomal protein bL17 family.</text>
</comment>
<evidence type="ECO:0000256" key="1">
    <source>
        <dbReference type="ARBA" id="ARBA00008777"/>
    </source>
</evidence>
<evidence type="ECO:0000256" key="5">
    <source>
        <dbReference type="RuleBase" id="RU000660"/>
    </source>
</evidence>
<accession>A0AB34WXK1</accession>